<evidence type="ECO:0000256" key="1">
    <source>
        <dbReference type="SAM" id="MobiDB-lite"/>
    </source>
</evidence>
<feature type="region of interest" description="Disordered" evidence="1">
    <location>
        <begin position="13"/>
        <end position="36"/>
    </location>
</feature>
<feature type="non-terminal residue" evidence="2">
    <location>
        <position position="485"/>
    </location>
</feature>
<sequence length="485" mass="53759">CILPRTVTARWPDAKTAQPCPQKGTTPRPLSTEGSSVKGLGHVTSGQEQHEWRCAVFRASKRGYISFSAVFRASKRGYISFSAVFRAFKRGYISFSAVFRASKRGYISFSAVFRASKRGYISFSAVFRASKRGNISFSAVFRASKRGYISFSAVFRASKRGYISFSAVFRASKRGYISFSAVFRASKRGYISFSAVFRASKRGNISFSAVFRASKRGYISFSAVFRASKRGYISIPTKAPRHVWPGDCGGGVQVRGAPSTCHLNEEKVGHGHTTAGDTFRTLAGAKTSEQMQTEPVETSSVYKTKYRASDVKSSPWDSLCWWFLTASVQQFTAGSFDIVHPRAETCCYVPVQSARWPPPAAHPQRAARSPPARLGWGRSPYACKIIVMQLHLVFLADTVLEFIHSRKFRNTARAGVSLGMWTSIDFQDSSGPNAGDDLQIQMSRGRGSTRATDPHPPRAIPRLPDTQSYIVIPRTFQGKGIFQWF</sequence>
<name>A0ABD0KYZ4_9CAEN</name>
<protein>
    <submittedName>
        <fullName evidence="2">Uncharacterized protein</fullName>
    </submittedName>
</protein>
<feature type="compositionally biased region" description="Polar residues" evidence="1">
    <location>
        <begin position="23"/>
        <end position="35"/>
    </location>
</feature>
<comment type="caution">
    <text evidence="2">The sequence shown here is derived from an EMBL/GenBank/DDBJ whole genome shotgun (WGS) entry which is preliminary data.</text>
</comment>
<evidence type="ECO:0000313" key="3">
    <source>
        <dbReference type="Proteomes" id="UP001519460"/>
    </source>
</evidence>
<dbReference type="Proteomes" id="UP001519460">
    <property type="component" value="Unassembled WGS sequence"/>
</dbReference>
<evidence type="ECO:0000313" key="2">
    <source>
        <dbReference type="EMBL" id="KAK7492025.1"/>
    </source>
</evidence>
<accession>A0ABD0KYZ4</accession>
<organism evidence="2 3">
    <name type="scientific">Batillaria attramentaria</name>
    <dbReference type="NCBI Taxonomy" id="370345"/>
    <lineage>
        <taxon>Eukaryota</taxon>
        <taxon>Metazoa</taxon>
        <taxon>Spiralia</taxon>
        <taxon>Lophotrochozoa</taxon>
        <taxon>Mollusca</taxon>
        <taxon>Gastropoda</taxon>
        <taxon>Caenogastropoda</taxon>
        <taxon>Sorbeoconcha</taxon>
        <taxon>Cerithioidea</taxon>
        <taxon>Batillariidae</taxon>
        <taxon>Batillaria</taxon>
    </lineage>
</organism>
<reference evidence="2 3" key="1">
    <citation type="journal article" date="2023" name="Sci. Data">
        <title>Genome assembly of the Korean intertidal mud-creeper Batillaria attramentaria.</title>
        <authorList>
            <person name="Patra A.K."/>
            <person name="Ho P.T."/>
            <person name="Jun S."/>
            <person name="Lee S.J."/>
            <person name="Kim Y."/>
            <person name="Won Y.J."/>
        </authorList>
    </citation>
    <scope>NUCLEOTIDE SEQUENCE [LARGE SCALE GENOMIC DNA]</scope>
    <source>
        <strain evidence="2">Wonlab-2016</strain>
    </source>
</reference>
<feature type="non-terminal residue" evidence="2">
    <location>
        <position position="1"/>
    </location>
</feature>
<keyword evidence="3" id="KW-1185">Reference proteome</keyword>
<feature type="region of interest" description="Disordered" evidence="1">
    <location>
        <begin position="430"/>
        <end position="462"/>
    </location>
</feature>
<proteinExistence type="predicted"/>
<dbReference type="EMBL" id="JACVVK020000107">
    <property type="protein sequence ID" value="KAK7492025.1"/>
    <property type="molecule type" value="Genomic_DNA"/>
</dbReference>
<dbReference type="AlphaFoldDB" id="A0ABD0KYZ4"/>
<gene>
    <name evidence="2" type="ORF">BaRGS_00016689</name>
</gene>